<dbReference type="EMBL" id="SGUG01000028">
    <property type="protein sequence ID" value="MDG0864169.1"/>
    <property type="molecule type" value="Genomic_DNA"/>
</dbReference>
<evidence type="ECO:0000313" key="1">
    <source>
        <dbReference type="EMBL" id="MDG0864169.1"/>
    </source>
</evidence>
<evidence type="ECO:0000313" key="2">
    <source>
        <dbReference type="Proteomes" id="UP001152766"/>
    </source>
</evidence>
<comment type="caution">
    <text evidence="1">The sequence shown here is derived from an EMBL/GenBank/DDBJ whole genome shotgun (WGS) entry which is preliminary data.</text>
</comment>
<dbReference type="Pfam" id="PF04134">
    <property type="entry name" value="DCC1-like"/>
    <property type="match status" value="1"/>
</dbReference>
<sequence>MRSLRKLTAATPVPVVLQPADKVFLFDGKCATCNIWVKFLAAATGGDLLFTSAESEMGVALRRRAPLAKFILLSAERIDTNSDAILGALGMARRWPRWMRHLMLIPKGLRDWLLTPIAGIARFFGEGYRTRPCQKPDPALAVRMVWNHRTYG</sequence>
<reference evidence="1" key="1">
    <citation type="submission" date="2019-02" db="EMBL/GenBank/DDBJ databases">
        <title>Draft genome of the type strain Pelomonas aquatica CCUG 52575T.</title>
        <authorList>
            <person name="Gomila M."/>
            <person name="Lalucat J."/>
        </authorList>
    </citation>
    <scope>NUCLEOTIDE SEQUENCE</scope>
    <source>
        <strain evidence="1">CCUG 52575</strain>
    </source>
</reference>
<dbReference type="GO" id="GO:0015035">
    <property type="term" value="F:protein-disulfide reductase activity"/>
    <property type="evidence" value="ECO:0007669"/>
    <property type="project" value="InterPro"/>
</dbReference>
<dbReference type="AlphaFoldDB" id="A0A9X4LJY1"/>
<proteinExistence type="predicted"/>
<name>A0A9X4LJY1_9BURK</name>
<organism evidence="1 2">
    <name type="scientific">Pelomonas aquatica</name>
    <dbReference type="NCBI Taxonomy" id="431058"/>
    <lineage>
        <taxon>Bacteria</taxon>
        <taxon>Pseudomonadati</taxon>
        <taxon>Pseudomonadota</taxon>
        <taxon>Betaproteobacteria</taxon>
        <taxon>Burkholderiales</taxon>
        <taxon>Sphaerotilaceae</taxon>
        <taxon>Roseateles</taxon>
    </lineage>
</organism>
<gene>
    <name evidence="1" type="ORF">EXJ73_17040</name>
</gene>
<keyword evidence="2" id="KW-1185">Reference proteome</keyword>
<protein>
    <submittedName>
        <fullName evidence="1">DUF393 domain-containing protein</fullName>
    </submittedName>
</protein>
<dbReference type="Proteomes" id="UP001152766">
    <property type="component" value="Unassembled WGS sequence"/>
</dbReference>
<accession>A0A9X4LJY1</accession>
<dbReference type="RefSeq" id="WP_268153632.1">
    <property type="nucleotide sequence ID" value="NZ_JAPPUW010000025.1"/>
</dbReference>
<dbReference type="InterPro" id="IPR007263">
    <property type="entry name" value="DCC1-like"/>
</dbReference>